<dbReference type="Proteomes" id="UP000195221">
    <property type="component" value="Unassembled WGS sequence"/>
</dbReference>
<dbReference type="EMBL" id="NBTZ01000046">
    <property type="protein sequence ID" value="OTP75791.1"/>
    <property type="molecule type" value="Genomic_DNA"/>
</dbReference>
<accession>A0A242MWH6</accession>
<evidence type="ECO:0000313" key="1">
    <source>
        <dbReference type="EMBL" id="OTP75791.1"/>
    </source>
</evidence>
<evidence type="ECO:0000313" key="2">
    <source>
        <dbReference type="Proteomes" id="UP000195221"/>
    </source>
</evidence>
<organism evidence="1 2">
    <name type="scientific">Caballeronia sordidicola</name>
    <name type="common">Burkholderia sordidicola</name>
    <dbReference type="NCBI Taxonomy" id="196367"/>
    <lineage>
        <taxon>Bacteria</taxon>
        <taxon>Pseudomonadati</taxon>
        <taxon>Pseudomonadota</taxon>
        <taxon>Betaproteobacteria</taxon>
        <taxon>Burkholderiales</taxon>
        <taxon>Burkholderiaceae</taxon>
        <taxon>Caballeronia</taxon>
    </lineage>
</organism>
<dbReference type="AlphaFoldDB" id="A0A242MWH6"/>
<name>A0A242MWH6_CABSO</name>
<protein>
    <submittedName>
        <fullName evidence="1">Uncharacterized protein</fullName>
    </submittedName>
</protein>
<proteinExistence type="predicted"/>
<sequence>MRTCRNVFHIALRKTCKFRLSLQYPGFFDPFASGSMFAVAF</sequence>
<comment type="caution">
    <text evidence="1">The sequence shown here is derived from an EMBL/GenBank/DDBJ whole genome shotgun (WGS) entry which is preliminary data.</text>
</comment>
<reference evidence="1 2" key="1">
    <citation type="submission" date="2017-03" db="EMBL/GenBank/DDBJ databases">
        <title>Genome analysis of strain PAMC 26577.</title>
        <authorList>
            <person name="Oh H.-M."/>
            <person name="Yang J.-A."/>
        </authorList>
    </citation>
    <scope>NUCLEOTIDE SEQUENCE [LARGE SCALE GENOMIC DNA]</scope>
    <source>
        <strain evidence="1 2">PAMC 26577</strain>
    </source>
</reference>
<gene>
    <name evidence="1" type="ORF">PAMC26577_12545</name>
</gene>